<dbReference type="EMBL" id="CP020557">
    <property type="protein sequence ID" value="ARF67993.1"/>
    <property type="molecule type" value="Genomic_DNA"/>
</dbReference>
<name>A0A1V0URT0_9BACL</name>
<evidence type="ECO:0000256" key="1">
    <source>
        <dbReference type="ARBA" id="ARBA00006817"/>
    </source>
</evidence>
<evidence type="ECO:0000313" key="3">
    <source>
        <dbReference type="EMBL" id="ARF67993.1"/>
    </source>
</evidence>
<sequence length="141" mass="15664">MENNSNNTLPDIRKTLVLNASIQKVWDAVATAEGIAAWFMPNDFQPVEGHEFHLNAGPYGMSPCKVTVIDPPNKLSFNWGKDWTLTFELVDLDGKTEFTLIHGGWDADKVTEFGQSHTIICGNMAEGWEGLKHKLAAYVEA</sequence>
<organism evidence="3 4">
    <name type="scientific">Paenibacillus larvae subsp. pulvifaciens</name>
    <dbReference type="NCBI Taxonomy" id="1477"/>
    <lineage>
        <taxon>Bacteria</taxon>
        <taxon>Bacillati</taxon>
        <taxon>Bacillota</taxon>
        <taxon>Bacilli</taxon>
        <taxon>Bacillales</taxon>
        <taxon>Paenibacillaceae</taxon>
        <taxon>Paenibacillus</taxon>
    </lineage>
</organism>
<gene>
    <name evidence="3" type="ORF">B7C51_09355</name>
</gene>
<comment type="similarity">
    <text evidence="1">Belongs to the AHA1 family.</text>
</comment>
<dbReference type="AlphaFoldDB" id="A0A1V0URT0"/>
<dbReference type="Gene3D" id="3.30.530.20">
    <property type="match status" value="1"/>
</dbReference>
<dbReference type="CDD" id="cd07814">
    <property type="entry name" value="SRPBCC_CalC_Aha1-like"/>
    <property type="match status" value="1"/>
</dbReference>
<protein>
    <submittedName>
        <fullName evidence="3">Polyketide cyclase</fullName>
    </submittedName>
</protein>
<dbReference type="SUPFAM" id="SSF55961">
    <property type="entry name" value="Bet v1-like"/>
    <property type="match status" value="1"/>
</dbReference>
<dbReference type="Pfam" id="PF08327">
    <property type="entry name" value="AHSA1"/>
    <property type="match status" value="1"/>
</dbReference>
<evidence type="ECO:0000259" key="2">
    <source>
        <dbReference type="Pfam" id="PF08327"/>
    </source>
</evidence>
<evidence type="ECO:0000313" key="4">
    <source>
        <dbReference type="Proteomes" id="UP000192727"/>
    </source>
</evidence>
<dbReference type="InterPro" id="IPR023393">
    <property type="entry name" value="START-like_dom_sf"/>
</dbReference>
<reference evidence="3 4" key="1">
    <citation type="submission" date="2017-03" db="EMBL/GenBank/DDBJ databases">
        <title>Paenibacillus larvae genome sequencing.</title>
        <authorList>
            <person name="Dingman D.W."/>
        </authorList>
    </citation>
    <scope>NUCLEOTIDE SEQUENCE [LARGE SCALE GENOMIC DNA]</scope>
    <source>
        <strain evidence="3 4">SAG 10367</strain>
    </source>
</reference>
<accession>A0A1V0URT0</accession>
<dbReference type="RefSeq" id="WP_083039786.1">
    <property type="nucleotide sequence ID" value="NZ_CP020557.1"/>
</dbReference>
<dbReference type="InterPro" id="IPR013538">
    <property type="entry name" value="ASHA1/2-like_C"/>
</dbReference>
<dbReference type="Proteomes" id="UP000192727">
    <property type="component" value="Chromosome"/>
</dbReference>
<feature type="domain" description="Activator of Hsp90 ATPase homologue 1/2-like C-terminal" evidence="2">
    <location>
        <begin position="19"/>
        <end position="140"/>
    </location>
</feature>
<proteinExistence type="inferred from homology"/>